<dbReference type="EMBL" id="JAUBDH010000004">
    <property type="protein sequence ID" value="MDW0109943.1"/>
    <property type="molecule type" value="Genomic_DNA"/>
</dbReference>
<protein>
    <submittedName>
        <fullName evidence="1">DUF3238 domain-containing protein</fullName>
    </submittedName>
</protein>
<gene>
    <name evidence="1" type="ORF">QT716_07700</name>
</gene>
<dbReference type="Pfam" id="PF11579">
    <property type="entry name" value="DUF3238"/>
    <property type="match status" value="1"/>
</dbReference>
<keyword evidence="2" id="KW-1185">Reference proteome</keyword>
<evidence type="ECO:0000313" key="2">
    <source>
        <dbReference type="Proteomes" id="UP001280629"/>
    </source>
</evidence>
<comment type="caution">
    <text evidence="1">The sequence shown here is derived from an EMBL/GenBank/DDBJ whole genome shotgun (WGS) entry which is preliminary data.</text>
</comment>
<evidence type="ECO:0000313" key="1">
    <source>
        <dbReference type="EMBL" id="MDW0109943.1"/>
    </source>
</evidence>
<dbReference type="InterPro" id="IPR021631">
    <property type="entry name" value="DUF3238"/>
</dbReference>
<accession>A0ABU4G0V0</accession>
<name>A0ABU4G0V0_9BACL</name>
<sequence length="398" mass="45904">MPQRFEIKSVTHEPNRIMFEWNDTGGMYHVYKDGNHIYEGTSADFQDTDLTPNKLYNYTIERHAEDVVKDVIVMQTSALSIEKNLENSLQSLVFTTIIAKSQIALSWECLKDVEMYTIYRDGEELAQVEANRFIDRDFPTHAPVTYAIYCERSIAESEETFNNARSLVAKVLGVFYPKTSQKKSSVEGYTMMKTIQAPSKLLIPVSDYRNPDSINSWRFLYKTFLEDEVLENPNVLSPNRYFEGDNRKFDPESRDFRTFVEVEVDYRNTNNPLKFTKEVGESVALGLDKKVRERQTASDEGIQIERLEHGSDEVGFNLKHAVGNPLTTAPDINYEVQAVFRKNGVFDISGFHDQSPDHEVYLRSDKASEWVPVHQSRSEGLAYMAGVTAYQYWRYSNM</sequence>
<reference evidence="1 2" key="1">
    <citation type="submission" date="2023-06" db="EMBL/GenBank/DDBJ databases">
        <title>Sporosarcina sp. nov., isolated from Korean traditional fermented seafood 'Jeotgal'.</title>
        <authorList>
            <person name="Yang A.-I."/>
            <person name="Shin N.-R."/>
        </authorList>
    </citation>
    <scope>NUCLEOTIDE SEQUENCE [LARGE SCALE GENOMIC DNA]</scope>
    <source>
        <strain evidence="1 2">KCTC3840</strain>
    </source>
</reference>
<proteinExistence type="predicted"/>
<dbReference type="RefSeq" id="WP_317935495.1">
    <property type="nucleotide sequence ID" value="NZ_JAUBDH010000004.1"/>
</dbReference>
<dbReference type="Proteomes" id="UP001280629">
    <property type="component" value="Unassembled WGS sequence"/>
</dbReference>
<organism evidence="1 2">
    <name type="scientific">Sporosarcina aquimarina</name>
    <dbReference type="NCBI Taxonomy" id="114975"/>
    <lineage>
        <taxon>Bacteria</taxon>
        <taxon>Bacillati</taxon>
        <taxon>Bacillota</taxon>
        <taxon>Bacilli</taxon>
        <taxon>Bacillales</taxon>
        <taxon>Caryophanaceae</taxon>
        <taxon>Sporosarcina</taxon>
    </lineage>
</organism>